<proteinExistence type="predicted"/>
<dbReference type="AlphaFoldDB" id="A0A1I7MV88"/>
<name>A0A1I7MV88_9HYPH</name>
<dbReference type="EMBL" id="FPCH01000001">
    <property type="protein sequence ID" value="SFV26307.1"/>
    <property type="molecule type" value="Genomic_DNA"/>
</dbReference>
<evidence type="ECO:0000313" key="1">
    <source>
        <dbReference type="EMBL" id="SFV26307.1"/>
    </source>
</evidence>
<dbReference type="STRING" id="51670.SAMN04488557_0417"/>
<evidence type="ECO:0000313" key="2">
    <source>
        <dbReference type="Proteomes" id="UP000199423"/>
    </source>
</evidence>
<organism evidence="1 2">
    <name type="scientific">Hyphomicrobium facile</name>
    <dbReference type="NCBI Taxonomy" id="51670"/>
    <lineage>
        <taxon>Bacteria</taxon>
        <taxon>Pseudomonadati</taxon>
        <taxon>Pseudomonadota</taxon>
        <taxon>Alphaproteobacteria</taxon>
        <taxon>Hyphomicrobiales</taxon>
        <taxon>Hyphomicrobiaceae</taxon>
        <taxon>Hyphomicrobium</taxon>
    </lineage>
</organism>
<dbReference type="RefSeq" id="WP_143111305.1">
    <property type="nucleotide sequence ID" value="NZ_FPCH01000001.1"/>
</dbReference>
<dbReference type="Proteomes" id="UP000199423">
    <property type="component" value="Unassembled WGS sequence"/>
</dbReference>
<reference evidence="2" key="1">
    <citation type="submission" date="2016-10" db="EMBL/GenBank/DDBJ databases">
        <authorList>
            <person name="Varghese N."/>
            <person name="Submissions S."/>
        </authorList>
    </citation>
    <scope>NUCLEOTIDE SEQUENCE [LARGE SCALE GENOMIC DNA]</scope>
    <source>
        <strain evidence="2">DSM 1565</strain>
    </source>
</reference>
<dbReference type="OrthoDB" id="7846512at2"/>
<evidence type="ECO:0008006" key="3">
    <source>
        <dbReference type="Google" id="ProtNLM"/>
    </source>
</evidence>
<sequence>MTLDEFKRLNPYCCYCGGRSPTQQEEHAPPKILFFEKRRPDQLVVPACGKCNGAFAQTDQIVAFLARATREWSGVGLDRERIAKMMQFGIAKRHPELIQEWSRVTLSQRRRLRRITGCDFSKAPALNFGPLTLRHFQAFGARMAFAMHYHHTKRIIPERGGAIVEIKTAQHLLAGWRPPAELFEVLGNPRTLAQGKRNHVANQFLFACGPDAATTCYFAAFGADFALILFVSEDDGEFEAASALGAHIHKPGKFFEFPLPLSMGPLCFEAPLIANGWRFLSALRS</sequence>
<accession>A0A1I7MV88</accession>
<gene>
    <name evidence="1" type="ORF">SAMN04488557_0417</name>
</gene>
<keyword evidence="2" id="KW-1185">Reference proteome</keyword>
<protein>
    <recommendedName>
        <fullName evidence="3">HNH endonuclease</fullName>
    </recommendedName>
</protein>